<dbReference type="SUPFAM" id="SSF48264">
    <property type="entry name" value="Cytochrome P450"/>
    <property type="match status" value="1"/>
</dbReference>
<comment type="caution">
    <text evidence="2">The sequence shown here is derived from an EMBL/GenBank/DDBJ whole genome shotgun (WGS) entry which is preliminary data.</text>
</comment>
<evidence type="ECO:0000313" key="2">
    <source>
        <dbReference type="EMBL" id="KXT01369.1"/>
    </source>
</evidence>
<proteinExistence type="inferred from homology"/>
<dbReference type="GO" id="GO:0004497">
    <property type="term" value="F:monooxygenase activity"/>
    <property type="evidence" value="ECO:0007669"/>
    <property type="project" value="InterPro"/>
</dbReference>
<sequence>MLARCRISMPSFTKTYKSRADRKSPKKYLGMLTQRPGAQTNPDCTAERTISPHNADICGTIVPAGTDVSISKVLTAHDKTLYGPDAESIRPERWLEVDKARKAEMNRAAFAFAYGRRVCTGQHLAMIEVKKLIVSLIMSFKFEPVDGRWYERIHVRQSITPHQAGRSTHTEKKISACHPRYRILAACLNELVW</sequence>
<dbReference type="Proteomes" id="UP000070133">
    <property type="component" value="Unassembled WGS sequence"/>
</dbReference>
<dbReference type="InterPro" id="IPR036396">
    <property type="entry name" value="Cyt_P450_sf"/>
</dbReference>
<evidence type="ECO:0000313" key="3">
    <source>
        <dbReference type="Proteomes" id="UP000070133"/>
    </source>
</evidence>
<gene>
    <name evidence="2" type="ORF">AC578_6638</name>
</gene>
<dbReference type="GO" id="GO:0016705">
    <property type="term" value="F:oxidoreductase activity, acting on paired donors, with incorporation or reduction of molecular oxygen"/>
    <property type="evidence" value="ECO:0007669"/>
    <property type="project" value="InterPro"/>
</dbReference>
<dbReference type="STRING" id="321146.A0A139HG78"/>
<evidence type="ECO:0008006" key="4">
    <source>
        <dbReference type="Google" id="ProtNLM"/>
    </source>
</evidence>
<name>A0A139HG78_9PEZI</name>
<dbReference type="OrthoDB" id="3934656at2759"/>
<protein>
    <recommendedName>
        <fullName evidence="4">Cytochrome P450</fullName>
    </recommendedName>
</protein>
<reference evidence="2 3" key="1">
    <citation type="submission" date="2015-07" db="EMBL/GenBank/DDBJ databases">
        <title>Comparative genomics of the Sigatoka disease complex on banana suggests a link between parallel evolutionary changes in Pseudocercospora fijiensis and Pseudocercospora eumusae and increased virulence on the banana host.</title>
        <authorList>
            <person name="Chang T.-C."/>
            <person name="Salvucci A."/>
            <person name="Crous P.W."/>
            <person name="Stergiopoulos I."/>
        </authorList>
    </citation>
    <scope>NUCLEOTIDE SEQUENCE [LARGE SCALE GENOMIC DNA]</scope>
    <source>
        <strain evidence="2 3">CBS 114824</strain>
    </source>
</reference>
<dbReference type="PANTHER" id="PTHR24305:SF166">
    <property type="entry name" value="CYTOCHROME P450 12A4, MITOCHONDRIAL-RELATED"/>
    <property type="match status" value="1"/>
</dbReference>
<dbReference type="EMBL" id="LFZN01000056">
    <property type="protein sequence ID" value="KXT01369.1"/>
    <property type="molecule type" value="Genomic_DNA"/>
</dbReference>
<organism evidence="2 3">
    <name type="scientific">Pseudocercospora eumusae</name>
    <dbReference type="NCBI Taxonomy" id="321146"/>
    <lineage>
        <taxon>Eukaryota</taxon>
        <taxon>Fungi</taxon>
        <taxon>Dikarya</taxon>
        <taxon>Ascomycota</taxon>
        <taxon>Pezizomycotina</taxon>
        <taxon>Dothideomycetes</taxon>
        <taxon>Dothideomycetidae</taxon>
        <taxon>Mycosphaerellales</taxon>
        <taxon>Mycosphaerellaceae</taxon>
        <taxon>Pseudocercospora</taxon>
    </lineage>
</organism>
<dbReference type="GO" id="GO:0005506">
    <property type="term" value="F:iron ion binding"/>
    <property type="evidence" value="ECO:0007669"/>
    <property type="project" value="InterPro"/>
</dbReference>
<dbReference type="PANTHER" id="PTHR24305">
    <property type="entry name" value="CYTOCHROME P450"/>
    <property type="match status" value="1"/>
</dbReference>
<dbReference type="InterPro" id="IPR050121">
    <property type="entry name" value="Cytochrome_P450_monoxygenase"/>
</dbReference>
<dbReference type="Pfam" id="PF00067">
    <property type="entry name" value="p450"/>
    <property type="match status" value="1"/>
</dbReference>
<dbReference type="Gene3D" id="1.10.630.10">
    <property type="entry name" value="Cytochrome P450"/>
    <property type="match status" value="1"/>
</dbReference>
<comment type="similarity">
    <text evidence="1">Belongs to the cytochrome P450 family.</text>
</comment>
<evidence type="ECO:0000256" key="1">
    <source>
        <dbReference type="ARBA" id="ARBA00010617"/>
    </source>
</evidence>
<accession>A0A139HG78</accession>
<dbReference type="InterPro" id="IPR001128">
    <property type="entry name" value="Cyt_P450"/>
</dbReference>
<dbReference type="AlphaFoldDB" id="A0A139HG78"/>
<keyword evidence="3" id="KW-1185">Reference proteome</keyword>
<dbReference type="GO" id="GO:0020037">
    <property type="term" value="F:heme binding"/>
    <property type="evidence" value="ECO:0007669"/>
    <property type="project" value="InterPro"/>
</dbReference>